<dbReference type="RefSeq" id="WP_123879276.1">
    <property type="nucleotide sequence ID" value="NZ_RPFZ01000001.1"/>
</dbReference>
<dbReference type="EMBL" id="RPFZ01000001">
    <property type="protein sequence ID" value="RPF71128.1"/>
    <property type="molecule type" value="Genomic_DNA"/>
</dbReference>
<organism evidence="1 2">
    <name type="scientific">Aurantiacibacter spongiae</name>
    <dbReference type="NCBI Taxonomy" id="2488860"/>
    <lineage>
        <taxon>Bacteria</taxon>
        <taxon>Pseudomonadati</taxon>
        <taxon>Pseudomonadota</taxon>
        <taxon>Alphaproteobacteria</taxon>
        <taxon>Sphingomonadales</taxon>
        <taxon>Erythrobacteraceae</taxon>
        <taxon>Aurantiacibacter</taxon>
    </lineage>
</organism>
<accession>A0A3N5D953</accession>
<dbReference type="AlphaFoldDB" id="A0A3N5D953"/>
<keyword evidence="2" id="KW-1185">Reference proteome</keyword>
<protein>
    <submittedName>
        <fullName evidence="1">Uncharacterized protein</fullName>
    </submittedName>
</protein>
<proteinExistence type="predicted"/>
<gene>
    <name evidence="1" type="ORF">EG799_05505</name>
</gene>
<name>A0A3N5D953_9SPHN</name>
<sequence>MVATLQTDLDRICWTRMQAESGQGLNTIVCRKEMERRIGDGLFFWGVGNAPARAIPALARMGATLDVVFSMMKSKPKAKDVAPAKVHAWRRYIDQFGAVRDLPRHVLVTSRAGSRNCHYALVCRSEKELAVADEGPFDPSAYRNFGAGKAVGASQTTALLERHSLFGDPDYRIAMRARMTGGMWVKLVDPVELSSSMRALLDETPMDEQEWLEMVDAARRTVRPAIPARHDQQDYLFVI</sequence>
<evidence type="ECO:0000313" key="2">
    <source>
        <dbReference type="Proteomes" id="UP000275232"/>
    </source>
</evidence>
<comment type="caution">
    <text evidence="1">The sequence shown here is derived from an EMBL/GenBank/DDBJ whole genome shotgun (WGS) entry which is preliminary data.</text>
</comment>
<evidence type="ECO:0000313" key="1">
    <source>
        <dbReference type="EMBL" id="RPF71128.1"/>
    </source>
</evidence>
<dbReference type="Proteomes" id="UP000275232">
    <property type="component" value="Unassembled WGS sequence"/>
</dbReference>
<dbReference type="OrthoDB" id="8265361at2"/>
<reference evidence="1 2" key="1">
    <citation type="submission" date="2018-11" db="EMBL/GenBank/DDBJ databases">
        <title>Erythrobacter spongiae sp. nov., isolated from a marine sponge.</title>
        <authorList>
            <person name="Zhuang L."/>
            <person name="Luo L."/>
        </authorList>
    </citation>
    <scope>NUCLEOTIDE SEQUENCE [LARGE SCALE GENOMIC DNA]</scope>
    <source>
        <strain evidence="1 2">HN-E23</strain>
    </source>
</reference>